<accession>A0AAD9HQE2</accession>
<dbReference type="Proteomes" id="UP001232148">
    <property type="component" value="Unassembled WGS sequence"/>
</dbReference>
<gene>
    <name evidence="1" type="ORF">LX32DRAFT_86822</name>
</gene>
<sequence length="161" mass="17619">MRDLLPPKASVFNRLSVGRMTADTRRWALAQQLPSSFLEMRWDGTGAFSALSFLCPSSQPLAPYPSVPCRLTDGFAAALWRSRATRPPFSWTTMPVGESRARRLKASVNNSGGGIHNRCALAVAARPRWSSSSIDVISRYTLGVIPSPRVFAKLCPVDGRV</sequence>
<evidence type="ECO:0000313" key="1">
    <source>
        <dbReference type="EMBL" id="KAK2033376.1"/>
    </source>
</evidence>
<protein>
    <submittedName>
        <fullName evidence="1">Uncharacterized protein</fullName>
    </submittedName>
</protein>
<evidence type="ECO:0000313" key="2">
    <source>
        <dbReference type="Proteomes" id="UP001232148"/>
    </source>
</evidence>
<reference evidence="1" key="1">
    <citation type="submission" date="2021-06" db="EMBL/GenBank/DDBJ databases">
        <title>Comparative genomics, transcriptomics and evolutionary studies reveal genomic signatures of adaptation to plant cell wall in hemibiotrophic fungi.</title>
        <authorList>
            <consortium name="DOE Joint Genome Institute"/>
            <person name="Baroncelli R."/>
            <person name="Diaz J.F."/>
            <person name="Benocci T."/>
            <person name="Peng M."/>
            <person name="Battaglia E."/>
            <person name="Haridas S."/>
            <person name="Andreopoulos W."/>
            <person name="Labutti K."/>
            <person name="Pangilinan J."/>
            <person name="Floch G.L."/>
            <person name="Makela M.R."/>
            <person name="Henrissat B."/>
            <person name="Grigoriev I.V."/>
            <person name="Crouch J.A."/>
            <person name="De Vries R.P."/>
            <person name="Sukno S.A."/>
            <person name="Thon M.R."/>
        </authorList>
    </citation>
    <scope>NUCLEOTIDE SEQUENCE</scope>
    <source>
        <strain evidence="1">MAFF235873</strain>
    </source>
</reference>
<dbReference type="AlphaFoldDB" id="A0AAD9HQE2"/>
<proteinExistence type="predicted"/>
<comment type="caution">
    <text evidence="1">The sequence shown here is derived from an EMBL/GenBank/DDBJ whole genome shotgun (WGS) entry which is preliminary data.</text>
</comment>
<name>A0AAD9HQE2_9PEZI</name>
<organism evidence="1 2">
    <name type="scientific">Colletotrichum zoysiae</name>
    <dbReference type="NCBI Taxonomy" id="1216348"/>
    <lineage>
        <taxon>Eukaryota</taxon>
        <taxon>Fungi</taxon>
        <taxon>Dikarya</taxon>
        <taxon>Ascomycota</taxon>
        <taxon>Pezizomycotina</taxon>
        <taxon>Sordariomycetes</taxon>
        <taxon>Hypocreomycetidae</taxon>
        <taxon>Glomerellales</taxon>
        <taxon>Glomerellaceae</taxon>
        <taxon>Colletotrichum</taxon>
        <taxon>Colletotrichum graminicola species complex</taxon>
    </lineage>
</organism>
<keyword evidence="2" id="KW-1185">Reference proteome</keyword>
<dbReference type="EMBL" id="MU842822">
    <property type="protein sequence ID" value="KAK2033376.1"/>
    <property type="molecule type" value="Genomic_DNA"/>
</dbReference>